<evidence type="ECO:0000256" key="3">
    <source>
        <dbReference type="ARBA" id="ARBA00022898"/>
    </source>
</evidence>
<keyword evidence="9" id="KW-0436">Ligase</keyword>
<dbReference type="NCBIfam" id="NF008897">
    <property type="entry name" value="PRK11930.1"/>
    <property type="match status" value="1"/>
</dbReference>
<dbReference type="GO" id="GO:0005524">
    <property type="term" value="F:ATP binding"/>
    <property type="evidence" value="ECO:0007669"/>
    <property type="project" value="InterPro"/>
</dbReference>
<feature type="active site" description="Proton acceptor; specific for D-alanine" evidence="5">
    <location>
        <position position="501"/>
    </location>
</feature>
<keyword evidence="3 5" id="KW-0663">Pyridoxal phosphate</keyword>
<dbReference type="InterPro" id="IPR001608">
    <property type="entry name" value="Ala_racemase_N"/>
</dbReference>
<gene>
    <name evidence="9" type="ORF">QYS47_13805</name>
</gene>
<protein>
    <recommendedName>
        <fullName evidence="5">Alanine racemase</fullName>
        <ecNumber evidence="5">5.1.1.1</ecNumber>
    </recommendedName>
</protein>
<reference evidence="9" key="1">
    <citation type="submission" date="2023-08" db="EMBL/GenBank/DDBJ databases">
        <title>Comparative genomics and taxonomic characterization of three novel marine species of genus Marivirga.</title>
        <authorList>
            <person name="Muhammad N."/>
            <person name="Kim S.-G."/>
        </authorList>
    </citation>
    <scope>NUCLEOTIDE SEQUENCE</scope>
    <source>
        <strain evidence="9">BKB1-2</strain>
    </source>
</reference>
<dbReference type="Gene3D" id="2.40.37.10">
    <property type="entry name" value="Lyase, Ornithine Decarboxylase, Chain A, domain 1"/>
    <property type="match status" value="1"/>
</dbReference>
<dbReference type="SUPFAM" id="SSF50621">
    <property type="entry name" value="Alanine racemase C-terminal domain-like"/>
    <property type="match status" value="1"/>
</dbReference>
<comment type="catalytic activity">
    <reaction evidence="1 5">
        <text>L-alanine = D-alanine</text>
        <dbReference type="Rhea" id="RHEA:20249"/>
        <dbReference type="ChEBI" id="CHEBI:57416"/>
        <dbReference type="ChEBI" id="CHEBI:57972"/>
        <dbReference type="EC" id="5.1.1.1"/>
    </reaction>
</comment>
<dbReference type="SMART" id="SM01005">
    <property type="entry name" value="Ala_racemase_C"/>
    <property type="match status" value="1"/>
</dbReference>
<comment type="function">
    <text evidence="5">Catalyzes the interconversion of L-alanine and D-alanine. May also act on other amino acids.</text>
</comment>
<dbReference type="InterPro" id="IPR000821">
    <property type="entry name" value="Ala_racemase"/>
</dbReference>
<evidence type="ECO:0000256" key="6">
    <source>
        <dbReference type="PIRSR" id="PIRSR600821-50"/>
    </source>
</evidence>
<dbReference type="KEGG" id="marp:QYS47_13805"/>
<dbReference type="SUPFAM" id="SSF63418">
    <property type="entry name" value="MurE/MurF N-terminal domain"/>
    <property type="match status" value="1"/>
</dbReference>
<dbReference type="InterPro" id="IPR036565">
    <property type="entry name" value="Mur-like_cat_sf"/>
</dbReference>
<dbReference type="Gene3D" id="3.20.20.10">
    <property type="entry name" value="Alanine racemase"/>
    <property type="match status" value="1"/>
</dbReference>
<dbReference type="GO" id="GO:0030632">
    <property type="term" value="P:D-alanine biosynthetic process"/>
    <property type="evidence" value="ECO:0007669"/>
    <property type="project" value="UniProtKB-UniRule"/>
</dbReference>
<evidence type="ECO:0000256" key="5">
    <source>
        <dbReference type="HAMAP-Rule" id="MF_01201"/>
    </source>
</evidence>
<dbReference type="PANTHER" id="PTHR30511:SF0">
    <property type="entry name" value="ALANINE RACEMASE, CATABOLIC-RELATED"/>
    <property type="match status" value="1"/>
</dbReference>
<dbReference type="Pfam" id="PF00842">
    <property type="entry name" value="Ala_racemase_C"/>
    <property type="match status" value="1"/>
</dbReference>
<dbReference type="InterPro" id="IPR036615">
    <property type="entry name" value="Mur_ligase_C_dom_sf"/>
</dbReference>
<accession>A0AA49JHV5</accession>
<dbReference type="SUPFAM" id="SSF51419">
    <property type="entry name" value="PLP-binding barrel"/>
    <property type="match status" value="1"/>
</dbReference>
<dbReference type="NCBIfam" id="TIGR00492">
    <property type="entry name" value="alr"/>
    <property type="match status" value="1"/>
</dbReference>
<dbReference type="CDD" id="cd00430">
    <property type="entry name" value="PLPDE_III_AR"/>
    <property type="match status" value="1"/>
</dbReference>
<dbReference type="Gene3D" id="3.90.190.20">
    <property type="entry name" value="Mur ligase, C-terminal domain"/>
    <property type="match status" value="1"/>
</dbReference>
<evidence type="ECO:0000313" key="9">
    <source>
        <dbReference type="EMBL" id="WKK82972.2"/>
    </source>
</evidence>
<dbReference type="PANTHER" id="PTHR30511">
    <property type="entry name" value="ALANINE RACEMASE"/>
    <property type="match status" value="1"/>
</dbReference>
<evidence type="ECO:0000256" key="1">
    <source>
        <dbReference type="ARBA" id="ARBA00000316"/>
    </source>
</evidence>
<dbReference type="EC" id="5.1.1.1" evidence="5"/>
<keyword evidence="4 5" id="KW-0413">Isomerase</keyword>
<dbReference type="InterPro" id="IPR035911">
    <property type="entry name" value="MurE/MurF_N"/>
</dbReference>
<dbReference type="GO" id="GO:0008784">
    <property type="term" value="F:alanine racemase activity"/>
    <property type="evidence" value="ECO:0007669"/>
    <property type="project" value="UniProtKB-UniRule"/>
</dbReference>
<sequence>MNLKTYRYTSLKFDFSLLPNLTKGEITQLHQDHSIENIFIDSRNIVVSYKNIFIAIEGERHDGHQFIQELYSKGIRNFIIEKDVNYIEFAEANFFKVESSIQALQQIAGKNRAKFKGILIGITGSNGKTIVKEWLAKLIESVYSVYRSPRSYNSQVGVPLSLWHINDYQDYAIIEAGISQMHEMEKLEAIIKPNIGIYTNLGTAHDEGFPSLEEKAHQKARLFKDSKTIIFCKDFPEISNALHNLPNLEDKEFIGWSFEDNTSNYFVETEERENGIAIRIPYREEFFIFTVPFKDYASLENITHCLLLLLHEGVPIKIIQNTLNEIRPLKMRLETKKGKNNTYLVDDSYNNDLVGLDTALHFFAQQKQYQKRVLILSDLLQTGLSGDILYKQLAERIENENIDQLIGIGSEIQQLKSFYHGKIELFNSTNEFLDYEQTHPFHNSVILIKGARKFGFEAIVQRLEQKIHGTVLEIDLNKITHNLNFYRSRLKPNVKTMVMVKAFAYGSSSHEIANWLEFHNVDYLAVAYADEGVILRQHGIKLPIMVMNPDPRSFELLHHYNLEPEIYSFSLLNDYVNYTRSFDYKAKIHLKLDTGMHRLGFEPFEIEDLIPILKKNPHIHVSSIFSHLAASDEASHNGFSAQQAMSFKKAADDIISYIGYKPILHLLNSPGISRFPDYQFDMVRLGVGLYGIDTTGLHPGELLPVSTLKTVISQVKHIKKGDTIGYSRKGLAIEDMKIATISIGYADGFNRKFSQGVGMVKINGKLAPVIGNVCMDMTMVDVSEIDCAAGDEVIVFGDEPNITKMAKSIDTIPYEILTNVSERVKRVFYTE</sequence>
<dbReference type="SUPFAM" id="SSF53244">
    <property type="entry name" value="MurD-like peptide ligases, peptide-binding domain"/>
    <property type="match status" value="1"/>
</dbReference>
<name>A0AA49JHV5_9BACT</name>
<dbReference type="InterPro" id="IPR000713">
    <property type="entry name" value="Mur_ligase_N"/>
</dbReference>
<dbReference type="Gene3D" id="3.40.1190.10">
    <property type="entry name" value="Mur-like, catalytic domain"/>
    <property type="match status" value="1"/>
</dbReference>
<comment type="similarity">
    <text evidence="5">Belongs to the alanine racemase family.</text>
</comment>
<comment type="pathway">
    <text evidence="5">Amino-acid biosynthesis; D-alanine biosynthesis; D-alanine from L-alanine: step 1/1.</text>
</comment>
<dbReference type="EMBL" id="CP129968">
    <property type="protein sequence ID" value="WKK82972.2"/>
    <property type="molecule type" value="Genomic_DNA"/>
</dbReference>
<dbReference type="GO" id="GO:0005829">
    <property type="term" value="C:cytosol"/>
    <property type="evidence" value="ECO:0007669"/>
    <property type="project" value="TreeGrafter"/>
</dbReference>
<evidence type="ECO:0000259" key="8">
    <source>
        <dbReference type="SMART" id="SM01005"/>
    </source>
</evidence>
<dbReference type="Gene3D" id="3.40.1390.10">
    <property type="entry name" value="MurE/MurF, N-terminal domain"/>
    <property type="match status" value="1"/>
</dbReference>
<feature type="binding site" evidence="5 7">
    <location>
        <position position="598"/>
    </location>
    <ligand>
        <name>substrate</name>
    </ligand>
</feature>
<dbReference type="InterPro" id="IPR011079">
    <property type="entry name" value="Ala_racemase_C"/>
</dbReference>
<dbReference type="Pfam" id="PF01225">
    <property type="entry name" value="Mur_ligase"/>
    <property type="match status" value="1"/>
</dbReference>
<organism evidence="9">
    <name type="scientific">Marivirga arenosa</name>
    <dbReference type="NCBI Taxonomy" id="3059076"/>
    <lineage>
        <taxon>Bacteria</taxon>
        <taxon>Pseudomonadati</taxon>
        <taxon>Bacteroidota</taxon>
        <taxon>Cytophagia</taxon>
        <taxon>Cytophagales</taxon>
        <taxon>Marivirgaceae</taxon>
        <taxon>Marivirga</taxon>
    </lineage>
</organism>
<dbReference type="PRINTS" id="PR00992">
    <property type="entry name" value="ALARACEMASE"/>
</dbReference>
<dbReference type="InterPro" id="IPR013221">
    <property type="entry name" value="Mur_ligase_cen"/>
</dbReference>
<feature type="domain" description="Alanine racemase C-terminal" evidence="8">
    <location>
        <begin position="705"/>
        <end position="829"/>
    </location>
</feature>
<dbReference type="GO" id="GO:0030170">
    <property type="term" value="F:pyridoxal phosphate binding"/>
    <property type="evidence" value="ECO:0007669"/>
    <property type="project" value="UniProtKB-UniRule"/>
</dbReference>
<feature type="active site" description="Proton acceptor; specific for L-alanine" evidence="5">
    <location>
        <position position="726"/>
    </location>
</feature>
<proteinExistence type="inferred from homology"/>
<evidence type="ECO:0000256" key="4">
    <source>
        <dbReference type="ARBA" id="ARBA00023235"/>
    </source>
</evidence>
<dbReference type="InterPro" id="IPR029066">
    <property type="entry name" value="PLP-binding_barrel"/>
</dbReference>
<feature type="modified residue" description="N6-(pyridoxal phosphate)lysine" evidence="5 6">
    <location>
        <position position="501"/>
    </location>
</feature>
<evidence type="ECO:0000256" key="7">
    <source>
        <dbReference type="PIRSR" id="PIRSR600821-52"/>
    </source>
</evidence>
<feature type="binding site" evidence="5 7">
    <location>
        <position position="775"/>
    </location>
    <ligand>
        <name>substrate</name>
    </ligand>
</feature>
<dbReference type="InterPro" id="IPR009006">
    <property type="entry name" value="Ala_racemase/Decarboxylase_C"/>
</dbReference>
<dbReference type="GO" id="GO:0016881">
    <property type="term" value="F:acid-amino acid ligase activity"/>
    <property type="evidence" value="ECO:0007669"/>
    <property type="project" value="InterPro"/>
</dbReference>
<dbReference type="Proteomes" id="UP001232019">
    <property type="component" value="Chromosome"/>
</dbReference>
<dbReference type="HAMAP" id="MF_01201">
    <property type="entry name" value="Ala_racemase"/>
    <property type="match status" value="1"/>
</dbReference>
<dbReference type="SUPFAM" id="SSF53623">
    <property type="entry name" value="MurD-like peptide ligases, catalytic domain"/>
    <property type="match status" value="1"/>
</dbReference>
<comment type="cofactor">
    <cofactor evidence="2 5 6">
        <name>pyridoxal 5'-phosphate</name>
        <dbReference type="ChEBI" id="CHEBI:597326"/>
    </cofactor>
</comment>
<dbReference type="AlphaFoldDB" id="A0AA49JHV5"/>
<dbReference type="FunFam" id="3.20.20.10:FF:000002">
    <property type="entry name" value="Alanine racemase"/>
    <property type="match status" value="1"/>
</dbReference>
<dbReference type="RefSeq" id="WP_322347390.1">
    <property type="nucleotide sequence ID" value="NZ_CP129968.2"/>
</dbReference>
<dbReference type="Pfam" id="PF01168">
    <property type="entry name" value="Ala_racemase_N"/>
    <property type="match status" value="1"/>
</dbReference>
<evidence type="ECO:0000256" key="2">
    <source>
        <dbReference type="ARBA" id="ARBA00001933"/>
    </source>
</evidence>
<dbReference type="Pfam" id="PF08245">
    <property type="entry name" value="Mur_ligase_M"/>
    <property type="match status" value="1"/>
</dbReference>